<sequence length="60" mass="7152">MKANPIPMWERACSRIRSDIQHLSRLTYCYREQARSHRFCIDLNVIRRGRPTPVPDALQQ</sequence>
<accession>A0A502I4E2</accession>
<dbReference type="AlphaFoldDB" id="A0A502I4E2"/>
<protein>
    <submittedName>
        <fullName evidence="1">Uncharacterized protein</fullName>
    </submittedName>
</protein>
<gene>
    <name evidence="1" type="ORF">EAH74_21755</name>
</gene>
<name>A0A502I4E2_9PSED</name>
<evidence type="ECO:0000313" key="1">
    <source>
        <dbReference type="EMBL" id="TPG81135.1"/>
    </source>
</evidence>
<proteinExistence type="predicted"/>
<dbReference type="EMBL" id="RCZA01000009">
    <property type="protein sequence ID" value="TPG81135.1"/>
    <property type="molecule type" value="Genomic_DNA"/>
</dbReference>
<evidence type="ECO:0000313" key="2">
    <source>
        <dbReference type="Proteomes" id="UP000320914"/>
    </source>
</evidence>
<dbReference type="Proteomes" id="UP000320914">
    <property type="component" value="Unassembled WGS sequence"/>
</dbReference>
<comment type="caution">
    <text evidence="1">The sequence shown here is derived from an EMBL/GenBank/DDBJ whole genome shotgun (WGS) entry which is preliminary data.</text>
</comment>
<reference evidence="1 2" key="1">
    <citation type="journal article" date="2019" name="Environ. Microbiol.">
        <title>Species interactions and distinct microbial communities in high Arctic permafrost affected cryosols are associated with the CH4 and CO2 gas fluxes.</title>
        <authorList>
            <person name="Altshuler I."/>
            <person name="Hamel J."/>
            <person name="Turney S."/>
            <person name="Magnuson E."/>
            <person name="Levesque R."/>
            <person name="Greer C."/>
            <person name="Whyte L.G."/>
        </authorList>
    </citation>
    <scope>NUCLEOTIDE SEQUENCE [LARGE SCALE GENOMIC DNA]</scope>
    <source>
        <strain evidence="1 2">OWC5</strain>
    </source>
</reference>
<organism evidence="1 2">
    <name type="scientific">Pseudomonas mandelii</name>
    <dbReference type="NCBI Taxonomy" id="75612"/>
    <lineage>
        <taxon>Bacteria</taxon>
        <taxon>Pseudomonadati</taxon>
        <taxon>Pseudomonadota</taxon>
        <taxon>Gammaproteobacteria</taxon>
        <taxon>Pseudomonadales</taxon>
        <taxon>Pseudomonadaceae</taxon>
        <taxon>Pseudomonas</taxon>
    </lineage>
</organism>